<accession>A0A1U7LVU2</accession>
<evidence type="ECO:0000256" key="4">
    <source>
        <dbReference type="ARBA" id="ARBA00046271"/>
    </source>
</evidence>
<dbReference type="GO" id="GO:0005778">
    <property type="term" value="C:peroxisomal membrane"/>
    <property type="evidence" value="ECO:0007669"/>
    <property type="project" value="UniProtKB-SubCell"/>
</dbReference>
<name>A0A1U7LVU2_NEOID</name>
<dbReference type="PANTHER" id="PTHR12652:SF50">
    <property type="entry name" value="PEROXIN 11"/>
    <property type="match status" value="1"/>
</dbReference>
<dbReference type="OMA" id="NDQTAIF"/>
<dbReference type="PANTHER" id="PTHR12652">
    <property type="entry name" value="PEROXISOMAL BIOGENESIS FACTOR 11"/>
    <property type="match status" value="1"/>
</dbReference>
<evidence type="ECO:0000256" key="2">
    <source>
        <dbReference type="ARBA" id="ARBA00023136"/>
    </source>
</evidence>
<dbReference type="InterPro" id="IPR008733">
    <property type="entry name" value="PEX11"/>
</dbReference>
<keyword evidence="2" id="KW-0472">Membrane</keyword>
<keyword evidence="1" id="KW-0962">Peroxisome biogenesis</keyword>
<dbReference type="STRING" id="1198029.A0A1U7LVU2"/>
<evidence type="ECO:0000313" key="6">
    <source>
        <dbReference type="Proteomes" id="UP000186594"/>
    </source>
</evidence>
<dbReference type="EMBL" id="LXFE01000146">
    <property type="protein sequence ID" value="OLL26795.1"/>
    <property type="molecule type" value="Genomic_DNA"/>
</dbReference>
<keyword evidence="6" id="KW-1185">Reference proteome</keyword>
<evidence type="ECO:0000256" key="3">
    <source>
        <dbReference type="ARBA" id="ARBA00023140"/>
    </source>
</evidence>
<sequence length="150" mass="16454">MRIGKTVEHLKAAAVALRDRSSKNDILRYLGVIRQLGYGGYLTLDIASWANLATDIVAGLYKLHINLASAKELASEEKTGPTNIKIRRLQNDQTAIFYQLIQDFLDITIPGSALDYFKLDDGLVGLAGVISSFMGARTQWKKVAAKDKAA</sequence>
<dbReference type="Proteomes" id="UP000186594">
    <property type="component" value="Unassembled WGS sequence"/>
</dbReference>
<keyword evidence="3" id="KW-0576">Peroxisome</keyword>
<comment type="caution">
    <text evidence="5">The sequence shown here is derived from an EMBL/GenBank/DDBJ whole genome shotgun (WGS) entry which is preliminary data.</text>
</comment>
<dbReference type="OrthoDB" id="411017at2759"/>
<dbReference type="Pfam" id="PF05648">
    <property type="entry name" value="PEX11"/>
    <property type="match status" value="2"/>
</dbReference>
<gene>
    <name evidence="5" type="ORF">NEOLI_002051</name>
</gene>
<evidence type="ECO:0000313" key="5">
    <source>
        <dbReference type="EMBL" id="OLL26795.1"/>
    </source>
</evidence>
<reference evidence="5 6" key="1">
    <citation type="submission" date="2016-04" db="EMBL/GenBank/DDBJ databases">
        <title>Evolutionary innovation and constraint leading to complex multicellularity in the Ascomycota.</title>
        <authorList>
            <person name="Cisse O."/>
            <person name="Nguyen A."/>
            <person name="Hewitt D.A."/>
            <person name="Jedd G."/>
            <person name="Stajich J.E."/>
        </authorList>
    </citation>
    <scope>NUCLEOTIDE SEQUENCE [LARGE SCALE GENOMIC DNA]</scope>
    <source>
        <strain evidence="5 6">DAH-3</strain>
    </source>
</reference>
<organism evidence="5 6">
    <name type="scientific">Neolecta irregularis (strain DAH-3)</name>
    <dbReference type="NCBI Taxonomy" id="1198029"/>
    <lineage>
        <taxon>Eukaryota</taxon>
        <taxon>Fungi</taxon>
        <taxon>Dikarya</taxon>
        <taxon>Ascomycota</taxon>
        <taxon>Taphrinomycotina</taxon>
        <taxon>Neolectales</taxon>
        <taxon>Neolectaceae</taxon>
        <taxon>Neolecta</taxon>
    </lineage>
</organism>
<evidence type="ECO:0000256" key="1">
    <source>
        <dbReference type="ARBA" id="ARBA00022593"/>
    </source>
</evidence>
<dbReference type="GO" id="GO:0016559">
    <property type="term" value="P:peroxisome fission"/>
    <property type="evidence" value="ECO:0007669"/>
    <property type="project" value="InterPro"/>
</dbReference>
<comment type="subcellular location">
    <subcellularLocation>
        <location evidence="4">Peroxisome membrane</location>
    </subcellularLocation>
</comment>
<dbReference type="AlphaFoldDB" id="A0A1U7LVU2"/>
<protein>
    <submittedName>
        <fullName evidence="5">Peroxisomal biogenesis factor 11</fullName>
    </submittedName>
</protein>
<proteinExistence type="predicted"/>